<feature type="compositionally biased region" description="Basic and acidic residues" evidence="1">
    <location>
        <begin position="66"/>
        <end position="81"/>
    </location>
</feature>
<proteinExistence type="predicted"/>
<dbReference type="EMBL" id="MCFE01000539">
    <property type="protein sequence ID" value="ORX88144.1"/>
    <property type="molecule type" value="Genomic_DNA"/>
</dbReference>
<feature type="region of interest" description="Disordered" evidence="1">
    <location>
        <begin position="43"/>
        <end position="105"/>
    </location>
</feature>
<evidence type="ECO:0000313" key="3">
    <source>
        <dbReference type="Proteomes" id="UP000193498"/>
    </source>
</evidence>
<gene>
    <name evidence="2" type="ORF">K493DRAFT_79453</name>
</gene>
<evidence type="ECO:0000313" key="2">
    <source>
        <dbReference type="EMBL" id="ORX88144.1"/>
    </source>
</evidence>
<comment type="caution">
    <text evidence="2">The sequence shown here is derived from an EMBL/GenBank/DDBJ whole genome shotgun (WGS) entry which is preliminary data.</text>
</comment>
<accession>A0A1Y1XS52</accession>
<name>A0A1Y1XS52_9FUNG</name>
<dbReference type="AlphaFoldDB" id="A0A1Y1XS52"/>
<dbReference type="InParanoid" id="A0A1Y1XS52"/>
<feature type="compositionally biased region" description="Polar residues" evidence="1">
    <location>
        <begin position="43"/>
        <end position="52"/>
    </location>
</feature>
<sequence length="105" mass="11718">MAKRIRLLPAIFPFQSSEAASNLGTAGYWCSPFFTYHICAHTRSPTRTSSQEGGPASMLAVLDQPRPTREPPSENPHDHPAKRARNKGIFNDEYGQQNKIIPPTR</sequence>
<protein>
    <submittedName>
        <fullName evidence="2">Uncharacterized protein</fullName>
    </submittedName>
</protein>
<organism evidence="2 3">
    <name type="scientific">Basidiobolus meristosporus CBS 931.73</name>
    <dbReference type="NCBI Taxonomy" id="1314790"/>
    <lineage>
        <taxon>Eukaryota</taxon>
        <taxon>Fungi</taxon>
        <taxon>Fungi incertae sedis</taxon>
        <taxon>Zoopagomycota</taxon>
        <taxon>Entomophthoromycotina</taxon>
        <taxon>Basidiobolomycetes</taxon>
        <taxon>Basidiobolales</taxon>
        <taxon>Basidiobolaceae</taxon>
        <taxon>Basidiobolus</taxon>
    </lineage>
</organism>
<evidence type="ECO:0000256" key="1">
    <source>
        <dbReference type="SAM" id="MobiDB-lite"/>
    </source>
</evidence>
<dbReference type="Proteomes" id="UP000193498">
    <property type="component" value="Unassembled WGS sequence"/>
</dbReference>
<reference evidence="2 3" key="1">
    <citation type="submission" date="2016-07" db="EMBL/GenBank/DDBJ databases">
        <title>Pervasive Adenine N6-methylation of Active Genes in Fungi.</title>
        <authorList>
            <consortium name="DOE Joint Genome Institute"/>
            <person name="Mondo S.J."/>
            <person name="Dannebaum R.O."/>
            <person name="Kuo R.C."/>
            <person name="Labutti K."/>
            <person name="Haridas S."/>
            <person name="Kuo A."/>
            <person name="Salamov A."/>
            <person name="Ahrendt S.R."/>
            <person name="Lipzen A."/>
            <person name="Sullivan W."/>
            <person name="Andreopoulos W.B."/>
            <person name="Clum A."/>
            <person name="Lindquist E."/>
            <person name="Daum C."/>
            <person name="Ramamoorthy G.K."/>
            <person name="Gryganskyi A."/>
            <person name="Culley D."/>
            <person name="Magnuson J.K."/>
            <person name="James T.Y."/>
            <person name="O'Malley M.A."/>
            <person name="Stajich J.E."/>
            <person name="Spatafora J.W."/>
            <person name="Visel A."/>
            <person name="Grigoriev I.V."/>
        </authorList>
    </citation>
    <scope>NUCLEOTIDE SEQUENCE [LARGE SCALE GENOMIC DNA]</scope>
    <source>
        <strain evidence="2 3">CBS 931.73</strain>
    </source>
</reference>
<keyword evidence="3" id="KW-1185">Reference proteome</keyword>